<evidence type="ECO:0000313" key="2">
    <source>
        <dbReference type="EMBL" id="SHM10620.1"/>
    </source>
</evidence>
<name>A0A1M7G2Z6_9RHOB</name>
<sequence>MSQSDSSAAAAVNDALTGDEDLQSHDERVVAGRILMILAMVVVLVGVAVALFGLPALTMAALAATVVVMGLLIAYAAGF</sequence>
<keyword evidence="1" id="KW-0472">Membrane</keyword>
<reference evidence="3" key="1">
    <citation type="submission" date="2016-11" db="EMBL/GenBank/DDBJ databases">
        <authorList>
            <person name="Varghese N."/>
            <person name="Submissions S."/>
        </authorList>
    </citation>
    <scope>NUCLEOTIDE SEQUENCE [LARGE SCALE GENOMIC DNA]</scope>
    <source>
        <strain evidence="3">DSM 6637</strain>
    </source>
</reference>
<organism evidence="2 3">
    <name type="scientific">Paracoccus solventivorans</name>
    <dbReference type="NCBI Taxonomy" id="53463"/>
    <lineage>
        <taxon>Bacteria</taxon>
        <taxon>Pseudomonadati</taxon>
        <taxon>Pseudomonadota</taxon>
        <taxon>Alphaproteobacteria</taxon>
        <taxon>Rhodobacterales</taxon>
        <taxon>Paracoccaceae</taxon>
        <taxon>Paracoccus</taxon>
    </lineage>
</organism>
<proteinExistence type="predicted"/>
<dbReference type="AlphaFoldDB" id="A0A1M7G2Z6"/>
<dbReference type="STRING" id="53463.SAMN05444389_103389"/>
<feature type="transmembrane region" description="Helical" evidence="1">
    <location>
        <begin position="60"/>
        <end position="78"/>
    </location>
</feature>
<feature type="transmembrane region" description="Helical" evidence="1">
    <location>
        <begin position="34"/>
        <end position="54"/>
    </location>
</feature>
<protein>
    <recommendedName>
        <fullName evidence="4">Aa3 type cytochrome c oxidase subunit IV</fullName>
    </recommendedName>
</protein>
<accession>A0A1M7G2Z6</accession>
<keyword evidence="1" id="KW-1133">Transmembrane helix</keyword>
<gene>
    <name evidence="2" type="ORF">SAMN05444389_103389</name>
</gene>
<dbReference type="EMBL" id="FRCK01000003">
    <property type="protein sequence ID" value="SHM10620.1"/>
    <property type="molecule type" value="Genomic_DNA"/>
</dbReference>
<evidence type="ECO:0000313" key="3">
    <source>
        <dbReference type="Proteomes" id="UP000184444"/>
    </source>
</evidence>
<evidence type="ECO:0008006" key="4">
    <source>
        <dbReference type="Google" id="ProtNLM"/>
    </source>
</evidence>
<dbReference type="Proteomes" id="UP000184444">
    <property type="component" value="Unassembled WGS sequence"/>
</dbReference>
<keyword evidence="3" id="KW-1185">Reference proteome</keyword>
<keyword evidence="1" id="KW-0812">Transmembrane</keyword>
<dbReference type="RefSeq" id="WP_073064663.1">
    <property type="nucleotide sequence ID" value="NZ_FRCK01000003.1"/>
</dbReference>
<evidence type="ECO:0000256" key="1">
    <source>
        <dbReference type="SAM" id="Phobius"/>
    </source>
</evidence>